<dbReference type="EMBL" id="AQPH01000060">
    <property type="protein sequence ID" value="EPY00930.1"/>
    <property type="molecule type" value="Genomic_DNA"/>
</dbReference>
<accession>S9TQU6</accession>
<name>S9TQU6_MAGFU</name>
<reference evidence="2 3" key="1">
    <citation type="submission" date="2013-04" db="EMBL/GenBank/DDBJ databases">
        <authorList>
            <person name="Kuznetsov B."/>
            <person name="Ivanovsky R."/>
        </authorList>
    </citation>
    <scope>NUCLEOTIDE SEQUENCE [LARGE SCALE GENOMIC DNA]</scope>
    <source>
        <strain evidence="2 3">MGU-K5</strain>
    </source>
</reference>
<evidence type="ECO:0000313" key="3">
    <source>
        <dbReference type="Proteomes" id="UP000015350"/>
    </source>
</evidence>
<gene>
    <name evidence="2" type="ORF">K678_13628</name>
</gene>
<protein>
    <submittedName>
        <fullName evidence="2">Uncharacterized protein</fullName>
    </submittedName>
</protein>
<dbReference type="RefSeq" id="WP_021133022.1">
    <property type="nucleotide sequence ID" value="NZ_AQPH01000060.1"/>
</dbReference>
<comment type="caution">
    <text evidence="2">The sequence shown here is derived from an EMBL/GenBank/DDBJ whole genome shotgun (WGS) entry which is preliminary data.</text>
</comment>
<sequence length="100" mass="10456">MGVADCDSGIAAALADILAALRRGDEVEAKWRTAFAVAEIFHAARESGVEVDLPPAFADEPLKGWAAYGIDVARRGVNRAAGWSPRPGTTHAARAIGRGD</sequence>
<organism evidence="2 3">
    <name type="scientific">Magnetospirillum fulvum MGU-K5</name>
    <dbReference type="NCBI Taxonomy" id="1316936"/>
    <lineage>
        <taxon>Bacteria</taxon>
        <taxon>Pseudomonadati</taxon>
        <taxon>Pseudomonadota</taxon>
        <taxon>Alphaproteobacteria</taxon>
        <taxon>Rhodospirillales</taxon>
        <taxon>Rhodospirillaceae</taxon>
        <taxon>Magnetospirillum</taxon>
    </lineage>
</organism>
<proteinExistence type="predicted"/>
<dbReference type="AlphaFoldDB" id="S9TQU6"/>
<feature type="region of interest" description="Disordered" evidence="1">
    <location>
        <begin position="80"/>
        <end position="100"/>
    </location>
</feature>
<evidence type="ECO:0000313" key="2">
    <source>
        <dbReference type="EMBL" id="EPY00930.1"/>
    </source>
</evidence>
<dbReference type="STRING" id="1316936.K678_13628"/>
<dbReference type="Proteomes" id="UP000015350">
    <property type="component" value="Unassembled WGS sequence"/>
</dbReference>
<evidence type="ECO:0000256" key="1">
    <source>
        <dbReference type="SAM" id="MobiDB-lite"/>
    </source>
</evidence>
<dbReference type="OrthoDB" id="8433438at2"/>